<accession>A0ABU2JFW1</accession>
<proteinExistence type="predicted"/>
<evidence type="ECO:0000313" key="2">
    <source>
        <dbReference type="Proteomes" id="UP001183176"/>
    </source>
</evidence>
<evidence type="ECO:0000313" key="1">
    <source>
        <dbReference type="EMBL" id="MDT0263123.1"/>
    </source>
</evidence>
<protein>
    <submittedName>
        <fullName evidence="1">Uncharacterized protein</fullName>
    </submittedName>
</protein>
<reference evidence="2" key="1">
    <citation type="submission" date="2023-07" db="EMBL/GenBank/DDBJ databases">
        <title>30 novel species of actinomycetes from the DSMZ collection.</title>
        <authorList>
            <person name="Nouioui I."/>
        </authorList>
    </citation>
    <scope>NUCLEOTIDE SEQUENCE [LARGE SCALE GENOMIC DNA]</scope>
    <source>
        <strain evidence="2">DSM 44399</strain>
    </source>
</reference>
<sequence>MTTYTLRPCDSTLQALPRAAPLQTCATLQAAIDALDVETLIHDITGPHTGHELLQIVITSDEAPDTPGEVLVYYATSGEPK</sequence>
<dbReference type="EMBL" id="JAVREH010000029">
    <property type="protein sequence ID" value="MDT0263123.1"/>
    <property type="molecule type" value="Genomic_DNA"/>
</dbReference>
<keyword evidence="2" id="KW-1185">Reference proteome</keyword>
<dbReference type="Proteomes" id="UP001183176">
    <property type="component" value="Unassembled WGS sequence"/>
</dbReference>
<comment type="caution">
    <text evidence="1">The sequence shown here is derived from an EMBL/GenBank/DDBJ whole genome shotgun (WGS) entry which is preliminary data.</text>
</comment>
<gene>
    <name evidence="1" type="ORF">RM423_17175</name>
</gene>
<organism evidence="1 2">
    <name type="scientific">Jatrophihabitans lederbergiae</name>
    <dbReference type="NCBI Taxonomy" id="3075547"/>
    <lineage>
        <taxon>Bacteria</taxon>
        <taxon>Bacillati</taxon>
        <taxon>Actinomycetota</taxon>
        <taxon>Actinomycetes</taxon>
        <taxon>Jatrophihabitantales</taxon>
        <taxon>Jatrophihabitantaceae</taxon>
        <taxon>Jatrophihabitans</taxon>
    </lineage>
</organism>
<dbReference type="RefSeq" id="WP_311424270.1">
    <property type="nucleotide sequence ID" value="NZ_JAVREH010000029.1"/>
</dbReference>
<name>A0ABU2JFW1_9ACTN</name>